<keyword evidence="1" id="KW-0378">Hydrolase</keyword>
<accession>A0ABQ6VFV6</accession>
<dbReference type="InterPro" id="IPR001375">
    <property type="entry name" value="Peptidase_S9_cat"/>
</dbReference>
<organism evidence="3 4">
    <name type="scientific">Corynebacterium zhongnanshanii</name>
    <dbReference type="NCBI Taxonomy" id="2768834"/>
    <lineage>
        <taxon>Bacteria</taxon>
        <taxon>Bacillati</taxon>
        <taxon>Actinomycetota</taxon>
        <taxon>Actinomycetes</taxon>
        <taxon>Mycobacteriales</taxon>
        <taxon>Corynebacteriaceae</taxon>
        <taxon>Corynebacterium</taxon>
    </lineage>
</organism>
<evidence type="ECO:0000313" key="4">
    <source>
        <dbReference type="Proteomes" id="UP000436181"/>
    </source>
</evidence>
<dbReference type="RefSeq" id="WP_151843965.1">
    <property type="nucleotide sequence ID" value="NZ_WBZJ01000001.1"/>
</dbReference>
<dbReference type="SUPFAM" id="SSF53474">
    <property type="entry name" value="alpha/beta-Hydrolases"/>
    <property type="match status" value="1"/>
</dbReference>
<name>A0ABQ6VFV6_9CORY</name>
<gene>
    <name evidence="3" type="ORF">F8377_03350</name>
</gene>
<proteinExistence type="predicted"/>
<keyword evidence="4" id="KW-1185">Reference proteome</keyword>
<evidence type="ECO:0000256" key="1">
    <source>
        <dbReference type="ARBA" id="ARBA00022801"/>
    </source>
</evidence>
<dbReference type="EMBL" id="WBZJ01000001">
    <property type="protein sequence ID" value="KAB3523193.1"/>
    <property type="molecule type" value="Genomic_DNA"/>
</dbReference>
<dbReference type="Pfam" id="PF00326">
    <property type="entry name" value="Peptidase_S9"/>
    <property type="match status" value="1"/>
</dbReference>
<dbReference type="SUPFAM" id="SSF82171">
    <property type="entry name" value="DPP6 N-terminal domain-like"/>
    <property type="match status" value="1"/>
</dbReference>
<reference evidence="3 4" key="1">
    <citation type="submission" date="2019-10" db="EMBL/GenBank/DDBJ databases">
        <title>Corynebacterium sp novel species isolated from the respiratory tract of Marmot.</title>
        <authorList>
            <person name="Zhang G."/>
        </authorList>
    </citation>
    <scope>NUCLEOTIDE SEQUENCE [LARGE SCALE GENOMIC DNA]</scope>
    <source>
        <strain evidence="3 4">336</strain>
    </source>
</reference>
<dbReference type="Gene3D" id="3.40.50.1820">
    <property type="entry name" value="alpha/beta hydrolase"/>
    <property type="match status" value="1"/>
</dbReference>
<comment type="caution">
    <text evidence="3">The sequence shown here is derived from an EMBL/GenBank/DDBJ whole genome shotgun (WGS) entry which is preliminary data.</text>
</comment>
<dbReference type="PANTHER" id="PTHR42776">
    <property type="entry name" value="SERINE PEPTIDASE S9 FAMILY MEMBER"/>
    <property type="match status" value="1"/>
</dbReference>
<evidence type="ECO:0000259" key="2">
    <source>
        <dbReference type="Pfam" id="PF00326"/>
    </source>
</evidence>
<feature type="domain" description="Peptidase S9 prolyl oligopeptidase catalytic" evidence="2">
    <location>
        <begin position="406"/>
        <end position="602"/>
    </location>
</feature>
<dbReference type="InterPro" id="IPR029058">
    <property type="entry name" value="AB_hydrolase_fold"/>
</dbReference>
<dbReference type="PANTHER" id="PTHR42776:SF27">
    <property type="entry name" value="DIPEPTIDYL PEPTIDASE FAMILY MEMBER 6"/>
    <property type="match status" value="1"/>
</dbReference>
<sequence length="611" mass="66451">MRHTTSPSLSPDGSAIAYIVREGGYPYAVQAEVTGEGIGTERPVQLPVEGPVTRVLHSPDTKWVACEVSPKGSERLETFIVSTDPVIPDAIALRHTYDARASLVEWDRGRLAMDVVAVDGVSEARLVDPENSRSVVMDRRLDSMLVASEAGYCLMRVGPRGNRELLLVTPDGQWMPLLPPEPGATTDRGVILPIDEETLVVLVVSDHGADRCRILRIVVELAHDGQPRPVCRQVEELISNPDADVDEFVISEDLSTVAVLWNQAGISTLELLALGEEQRVQVRRAVELPGMVAAHLSITDDGGLLALTVEGPGLPPTVEVLRIDVGRVEPLDPERTERLEEQARQADSPELVHYTARDGLELSGWLYMPAEPAPAEPAENRPVYIHLHGGPEGQSRPSHHDVLADLVSAGVTVFTPNIRGSQGNGRAFVHADDRYGRFAAVDDVADTASFLLDANLASPGRIAVGGRSYGGFLALLAAARYPEMFCGVVDACGMTSFETYYESTEPWLASAASPKYGYPMHDAELLLEISPLYKARELVTPILFIHGANDTNVPLQESQQLYDAVVDAGHTPEFLTVPGEGHQFVKPKSRRLIADTMLDFLRTIRCLESAD</sequence>
<evidence type="ECO:0000313" key="3">
    <source>
        <dbReference type="EMBL" id="KAB3523193.1"/>
    </source>
</evidence>
<protein>
    <submittedName>
        <fullName evidence="3">S9 family peptidase</fullName>
    </submittedName>
</protein>
<dbReference type="Proteomes" id="UP000436181">
    <property type="component" value="Unassembled WGS sequence"/>
</dbReference>